<name>A0A1Y5T9S3_9PROT</name>
<keyword evidence="2" id="KW-1185">Reference proteome</keyword>
<reference evidence="1 2" key="1">
    <citation type="submission" date="2017-03" db="EMBL/GenBank/DDBJ databases">
        <authorList>
            <person name="Afonso C.L."/>
            <person name="Miller P.J."/>
            <person name="Scott M.A."/>
            <person name="Spackman E."/>
            <person name="Goraichik I."/>
            <person name="Dimitrov K.M."/>
            <person name="Suarez D.L."/>
            <person name="Swayne D.E."/>
        </authorList>
    </citation>
    <scope>NUCLEOTIDE SEQUENCE [LARGE SCALE GENOMIC DNA]</scope>
    <source>
        <strain evidence="1 2">CECT 7691</strain>
    </source>
</reference>
<evidence type="ECO:0000313" key="1">
    <source>
        <dbReference type="EMBL" id="SLN58851.1"/>
    </source>
</evidence>
<dbReference type="Proteomes" id="UP000193200">
    <property type="component" value="Unassembled WGS sequence"/>
</dbReference>
<gene>
    <name evidence="1" type="ORF">OCH7691_02589</name>
</gene>
<dbReference type="AlphaFoldDB" id="A0A1Y5T9S3"/>
<dbReference type="EMBL" id="FWFR01000002">
    <property type="protein sequence ID" value="SLN58851.1"/>
    <property type="molecule type" value="Genomic_DNA"/>
</dbReference>
<protein>
    <submittedName>
        <fullName evidence="1">Uncharacterized protein</fullName>
    </submittedName>
</protein>
<dbReference type="InParanoid" id="A0A1Y5T9S3"/>
<sequence>MPFFEEINTDALTVNADGADRELDLRGVGLAEALGRLQQALRGGRDDPAARLFVRIDPAGPDSGETLFQPLARYLLRMRQKGHIVRFMPVAPGDDAGFMIELGMGLDDAAGAMDKSGGEP</sequence>
<organism evidence="1 2">
    <name type="scientific">Oceanibacterium hippocampi</name>
    <dbReference type="NCBI Taxonomy" id="745714"/>
    <lineage>
        <taxon>Bacteria</taxon>
        <taxon>Pseudomonadati</taxon>
        <taxon>Pseudomonadota</taxon>
        <taxon>Alphaproteobacteria</taxon>
        <taxon>Sneathiellales</taxon>
        <taxon>Sneathiellaceae</taxon>
        <taxon>Oceanibacterium</taxon>
    </lineage>
</organism>
<proteinExistence type="predicted"/>
<dbReference type="RefSeq" id="WP_085883931.1">
    <property type="nucleotide sequence ID" value="NZ_FWFR01000002.1"/>
</dbReference>
<evidence type="ECO:0000313" key="2">
    <source>
        <dbReference type="Proteomes" id="UP000193200"/>
    </source>
</evidence>
<dbReference type="OrthoDB" id="8479921at2"/>
<accession>A0A1Y5T9S3</accession>